<sequence>MPVNTQIIASCSIAGGAVPSEVVLLPIGRQMISRRRLHPVERSGRSVIGHRLHRRLGVEHCPLERQRVAAEGAAVVPLELAVAVEVDGEGFDVVVEAELAHGPEHVLRRDRLPLLPLAPLVRLAGDEADVLRHALLDRLLRVVGDLGVGREHLPHDPDHVGDRHEAVLLPHGALAAAPGDGAAAPGVAAVAARPTIGRLRRRHPAACM</sequence>
<dbReference type="EMBL" id="KZ451944">
    <property type="protein sequence ID" value="PKA59815.1"/>
    <property type="molecule type" value="Genomic_DNA"/>
</dbReference>
<organism evidence="1 2">
    <name type="scientific">Apostasia shenzhenica</name>
    <dbReference type="NCBI Taxonomy" id="1088818"/>
    <lineage>
        <taxon>Eukaryota</taxon>
        <taxon>Viridiplantae</taxon>
        <taxon>Streptophyta</taxon>
        <taxon>Embryophyta</taxon>
        <taxon>Tracheophyta</taxon>
        <taxon>Spermatophyta</taxon>
        <taxon>Magnoliopsida</taxon>
        <taxon>Liliopsida</taxon>
        <taxon>Asparagales</taxon>
        <taxon>Orchidaceae</taxon>
        <taxon>Apostasioideae</taxon>
        <taxon>Apostasia</taxon>
    </lineage>
</organism>
<evidence type="ECO:0000313" key="2">
    <source>
        <dbReference type="Proteomes" id="UP000236161"/>
    </source>
</evidence>
<accession>A0A2I0AW91</accession>
<keyword evidence="2" id="KW-1185">Reference proteome</keyword>
<reference evidence="1 2" key="1">
    <citation type="journal article" date="2017" name="Nature">
        <title>The Apostasia genome and the evolution of orchids.</title>
        <authorList>
            <person name="Zhang G.Q."/>
            <person name="Liu K.W."/>
            <person name="Li Z."/>
            <person name="Lohaus R."/>
            <person name="Hsiao Y.Y."/>
            <person name="Niu S.C."/>
            <person name="Wang J.Y."/>
            <person name="Lin Y.C."/>
            <person name="Xu Q."/>
            <person name="Chen L.J."/>
            <person name="Yoshida K."/>
            <person name="Fujiwara S."/>
            <person name="Wang Z.W."/>
            <person name="Zhang Y.Q."/>
            <person name="Mitsuda N."/>
            <person name="Wang M."/>
            <person name="Liu G.H."/>
            <person name="Pecoraro L."/>
            <person name="Huang H.X."/>
            <person name="Xiao X.J."/>
            <person name="Lin M."/>
            <person name="Wu X.Y."/>
            <person name="Wu W.L."/>
            <person name="Chen Y.Y."/>
            <person name="Chang S.B."/>
            <person name="Sakamoto S."/>
            <person name="Ohme-Takagi M."/>
            <person name="Yagi M."/>
            <person name="Zeng S.J."/>
            <person name="Shen C.Y."/>
            <person name="Yeh C.M."/>
            <person name="Luo Y.B."/>
            <person name="Tsai W.C."/>
            <person name="Van de Peer Y."/>
            <person name="Liu Z.J."/>
        </authorList>
    </citation>
    <scope>NUCLEOTIDE SEQUENCE [LARGE SCALE GENOMIC DNA]</scope>
    <source>
        <strain evidence="2">cv. Shenzhen</strain>
        <tissue evidence="1">Stem</tissue>
    </source>
</reference>
<gene>
    <name evidence="1" type="ORF">AXF42_Ash011940</name>
</gene>
<dbReference type="AlphaFoldDB" id="A0A2I0AW91"/>
<proteinExistence type="predicted"/>
<protein>
    <submittedName>
        <fullName evidence="1">Uncharacterized protein</fullName>
    </submittedName>
</protein>
<evidence type="ECO:0000313" key="1">
    <source>
        <dbReference type="EMBL" id="PKA59815.1"/>
    </source>
</evidence>
<name>A0A2I0AW91_9ASPA</name>
<dbReference type="Proteomes" id="UP000236161">
    <property type="component" value="Unassembled WGS sequence"/>
</dbReference>